<protein>
    <submittedName>
        <fullName evidence="1">Uncharacterized protein</fullName>
    </submittedName>
</protein>
<name>A0ACC2M3T7_PERAE</name>
<accession>A0ACC2M3T7</accession>
<comment type="caution">
    <text evidence="1">The sequence shown here is derived from an EMBL/GenBank/DDBJ whole genome shotgun (WGS) entry which is preliminary data.</text>
</comment>
<dbReference type="Proteomes" id="UP001234297">
    <property type="component" value="Chromosome 5"/>
</dbReference>
<proteinExistence type="predicted"/>
<gene>
    <name evidence="1" type="ORF">MRB53_017009</name>
</gene>
<reference evidence="1 2" key="1">
    <citation type="journal article" date="2022" name="Hortic Res">
        <title>A haplotype resolved chromosomal level avocado genome allows analysis of novel avocado genes.</title>
        <authorList>
            <person name="Nath O."/>
            <person name="Fletcher S.J."/>
            <person name="Hayward A."/>
            <person name="Shaw L.M."/>
            <person name="Masouleh A.K."/>
            <person name="Furtado A."/>
            <person name="Henry R.J."/>
            <person name="Mitter N."/>
        </authorList>
    </citation>
    <scope>NUCLEOTIDE SEQUENCE [LARGE SCALE GENOMIC DNA]</scope>
    <source>
        <strain evidence="2">cv. Hass</strain>
    </source>
</reference>
<dbReference type="EMBL" id="CM056813">
    <property type="protein sequence ID" value="KAJ8640315.1"/>
    <property type="molecule type" value="Genomic_DNA"/>
</dbReference>
<organism evidence="1 2">
    <name type="scientific">Persea americana</name>
    <name type="common">Avocado</name>
    <dbReference type="NCBI Taxonomy" id="3435"/>
    <lineage>
        <taxon>Eukaryota</taxon>
        <taxon>Viridiplantae</taxon>
        <taxon>Streptophyta</taxon>
        <taxon>Embryophyta</taxon>
        <taxon>Tracheophyta</taxon>
        <taxon>Spermatophyta</taxon>
        <taxon>Magnoliopsida</taxon>
        <taxon>Magnoliidae</taxon>
        <taxon>Laurales</taxon>
        <taxon>Lauraceae</taxon>
        <taxon>Persea</taxon>
    </lineage>
</organism>
<keyword evidence="2" id="KW-1185">Reference proteome</keyword>
<sequence>MHVDLSSLEAKREKKQKLAALYPLPTRGYTSHRYVRERTRQDIQFSSQHSFLIFSRKSIPQDNSPFVVFPDPCDFAYSCEMTACLGDE</sequence>
<evidence type="ECO:0000313" key="1">
    <source>
        <dbReference type="EMBL" id="KAJ8640315.1"/>
    </source>
</evidence>
<evidence type="ECO:0000313" key="2">
    <source>
        <dbReference type="Proteomes" id="UP001234297"/>
    </source>
</evidence>